<feature type="domain" description="Glycosyl transferase family 1" evidence="1">
    <location>
        <begin position="104"/>
        <end position="258"/>
    </location>
</feature>
<evidence type="ECO:0000313" key="2">
    <source>
        <dbReference type="EMBL" id="MFC0262149.1"/>
    </source>
</evidence>
<organism evidence="2 3">
    <name type="scientific">Fontibacter flavus</name>
    <dbReference type="NCBI Taxonomy" id="654838"/>
    <lineage>
        <taxon>Bacteria</taxon>
        <taxon>Pseudomonadati</taxon>
        <taxon>Bacteroidota</taxon>
        <taxon>Cytophagia</taxon>
        <taxon>Cytophagales</taxon>
        <taxon>Cyclobacteriaceae</taxon>
        <taxon>Fontibacter</taxon>
    </lineage>
</organism>
<dbReference type="SUPFAM" id="SSF53756">
    <property type="entry name" value="UDP-Glycosyltransferase/glycogen phosphorylase"/>
    <property type="match status" value="1"/>
</dbReference>
<accession>A0ABV6FR85</accession>
<dbReference type="RefSeq" id="WP_382386588.1">
    <property type="nucleotide sequence ID" value="NZ_JBHLWI010000009.1"/>
</dbReference>
<keyword evidence="2" id="KW-0328">Glycosyltransferase</keyword>
<proteinExistence type="predicted"/>
<keyword evidence="3" id="KW-1185">Reference proteome</keyword>
<name>A0ABV6FR85_9BACT</name>
<evidence type="ECO:0000313" key="3">
    <source>
        <dbReference type="Proteomes" id="UP001589797"/>
    </source>
</evidence>
<dbReference type="GO" id="GO:0016757">
    <property type="term" value="F:glycosyltransferase activity"/>
    <property type="evidence" value="ECO:0007669"/>
    <property type="project" value="UniProtKB-KW"/>
</dbReference>
<evidence type="ECO:0000259" key="1">
    <source>
        <dbReference type="Pfam" id="PF00534"/>
    </source>
</evidence>
<dbReference type="EMBL" id="JBHLWI010000009">
    <property type="protein sequence ID" value="MFC0262149.1"/>
    <property type="molecule type" value="Genomic_DNA"/>
</dbReference>
<dbReference type="EC" id="2.4.-.-" evidence="2"/>
<dbReference type="Proteomes" id="UP001589797">
    <property type="component" value="Unassembled WGS sequence"/>
</dbReference>
<comment type="caution">
    <text evidence="2">The sequence shown here is derived from an EMBL/GenBank/DDBJ whole genome shotgun (WGS) entry which is preliminary data.</text>
</comment>
<dbReference type="Gene3D" id="3.40.50.2000">
    <property type="entry name" value="Glycogen Phosphorylase B"/>
    <property type="match status" value="1"/>
</dbReference>
<dbReference type="Pfam" id="PF00534">
    <property type="entry name" value="Glycos_transf_1"/>
    <property type="match status" value="1"/>
</dbReference>
<gene>
    <name evidence="2" type="ORF">ACFFIP_05595</name>
</gene>
<protein>
    <submittedName>
        <fullName evidence="2">Glycosyltransferase</fullName>
        <ecNumber evidence="2">2.4.-.-</ecNumber>
    </submittedName>
</protein>
<sequence>MIISTWELLPSAILAKLIFGGKIIYDVQENYIFNLKYNQSLKGWKKKTAVIIVNAIEKGTKRFVDHYIFSEHCYITELKHLRPFSVLENKFFGKIKVHDPIKFKENQDMHFLISGTITPAYGILEAVKWFKNILPAYPSYSLNIIGHVTLAEYRLQLEKEVAGHEAISMQVSDIPVDYQDILEAYKTSDIVLMPYWQVPSIVNKIPSKFFECMAMGKPALFSPNPFWTGIMEKYPAGTAVDFKDLANAQENLEKAMSQTYFIQPPGEEVLWNGDQGKFLQLIAQMSNTSSQDQKDIRD</sequence>
<reference evidence="2 3" key="1">
    <citation type="submission" date="2024-09" db="EMBL/GenBank/DDBJ databases">
        <authorList>
            <person name="Sun Q."/>
            <person name="Mori K."/>
        </authorList>
    </citation>
    <scope>NUCLEOTIDE SEQUENCE [LARGE SCALE GENOMIC DNA]</scope>
    <source>
        <strain evidence="2 3">CCM 7650</strain>
    </source>
</reference>
<dbReference type="InterPro" id="IPR001296">
    <property type="entry name" value="Glyco_trans_1"/>
</dbReference>
<keyword evidence="2" id="KW-0808">Transferase</keyword>